<gene>
    <name evidence="9" type="ORF">FC34_GL000505</name>
</gene>
<feature type="transmembrane region" description="Helical" evidence="7">
    <location>
        <begin position="132"/>
        <end position="157"/>
    </location>
</feature>
<dbReference type="PATRIC" id="fig|1423727.3.peg.507"/>
<dbReference type="STRING" id="1423727.FC34_GL000505"/>
<evidence type="ECO:0000313" key="9">
    <source>
        <dbReference type="EMBL" id="KRM72794.1"/>
    </source>
</evidence>
<evidence type="ECO:0000259" key="8">
    <source>
        <dbReference type="PROSITE" id="PS50928"/>
    </source>
</evidence>
<evidence type="ECO:0000256" key="5">
    <source>
        <dbReference type="ARBA" id="ARBA00022989"/>
    </source>
</evidence>
<evidence type="ECO:0000256" key="6">
    <source>
        <dbReference type="ARBA" id="ARBA00023136"/>
    </source>
</evidence>
<comment type="similarity">
    <text evidence="7">Belongs to the binding-protein-dependent transport system permease family.</text>
</comment>
<sequence>MWKTILRRILIMIPQILLLSVIVFFLAKLMPGDPFSGQITPQMDPKQIDSLRRQLGLDDPLWTQYFRWIGNLFHGDLGMSYAYKRPVISLIAERASNTIWLSLFAVILTYLIGVPLGVLAGRFKGTRLDSGISLYAYSVMAIPSFVFYLIALLIFGYQLKWFPTTGSVALDASGGVGYIMSRLYHMVLPAILQAFLGTTGIILYLRSGIIDNSIEDYVRTARAKGVPEKVIFNKHILRNSLLPIAAFMGNTITGLISGSLFVESVFSYPGMGKLAVDAMTTRDYATMTSLTLLFGFLTLLGNLLSDIIMSIVDPRIRVE</sequence>
<comment type="subcellular location">
    <subcellularLocation>
        <location evidence="1 7">Cell membrane</location>
        <topology evidence="1 7">Multi-pass membrane protein</topology>
    </subcellularLocation>
</comment>
<evidence type="ECO:0000256" key="1">
    <source>
        <dbReference type="ARBA" id="ARBA00004651"/>
    </source>
</evidence>
<keyword evidence="10" id="KW-1185">Reference proteome</keyword>
<dbReference type="PANTHER" id="PTHR43163:SF6">
    <property type="entry name" value="DIPEPTIDE TRANSPORT SYSTEM PERMEASE PROTEIN DPPB-RELATED"/>
    <property type="match status" value="1"/>
</dbReference>
<proteinExistence type="inferred from homology"/>
<comment type="caution">
    <text evidence="9">The sequence shown here is derived from an EMBL/GenBank/DDBJ whole genome shotgun (WGS) entry which is preliminary data.</text>
</comment>
<evidence type="ECO:0000256" key="4">
    <source>
        <dbReference type="ARBA" id="ARBA00022692"/>
    </source>
</evidence>
<dbReference type="PANTHER" id="PTHR43163">
    <property type="entry name" value="DIPEPTIDE TRANSPORT SYSTEM PERMEASE PROTEIN DPPB-RELATED"/>
    <property type="match status" value="1"/>
</dbReference>
<dbReference type="Gene3D" id="1.10.3720.10">
    <property type="entry name" value="MetI-like"/>
    <property type="match status" value="1"/>
</dbReference>
<name>A0A0R2B153_9LACO</name>
<dbReference type="NCBIfam" id="NF045472">
    <property type="entry name" value="Opp4B"/>
    <property type="match status" value="1"/>
</dbReference>
<keyword evidence="6 7" id="KW-0472">Membrane</keyword>
<protein>
    <submittedName>
        <fullName evidence="9">Nickel ABC transporter, permease subunit NikB</fullName>
    </submittedName>
</protein>
<dbReference type="GO" id="GO:0055085">
    <property type="term" value="P:transmembrane transport"/>
    <property type="evidence" value="ECO:0007669"/>
    <property type="project" value="InterPro"/>
</dbReference>
<dbReference type="SUPFAM" id="SSF161098">
    <property type="entry name" value="MetI-like"/>
    <property type="match status" value="1"/>
</dbReference>
<reference evidence="9 10" key="1">
    <citation type="journal article" date="2015" name="Genome Announc.">
        <title>Expanding the biotechnology potential of lactobacilli through comparative genomics of 213 strains and associated genera.</title>
        <authorList>
            <person name="Sun Z."/>
            <person name="Harris H.M."/>
            <person name="McCann A."/>
            <person name="Guo C."/>
            <person name="Argimon S."/>
            <person name="Zhang W."/>
            <person name="Yang X."/>
            <person name="Jeffery I.B."/>
            <person name="Cooney J.C."/>
            <person name="Kagawa T.F."/>
            <person name="Liu W."/>
            <person name="Song Y."/>
            <person name="Salvetti E."/>
            <person name="Wrobel A."/>
            <person name="Rasinkangas P."/>
            <person name="Parkhill J."/>
            <person name="Rea M.C."/>
            <person name="O'Sullivan O."/>
            <person name="Ritari J."/>
            <person name="Douillard F.P."/>
            <person name="Paul Ross R."/>
            <person name="Yang R."/>
            <person name="Briner A.E."/>
            <person name="Felis G.E."/>
            <person name="de Vos W.M."/>
            <person name="Barrangou R."/>
            <person name="Klaenhammer T.R."/>
            <person name="Caufield P.W."/>
            <person name="Cui Y."/>
            <person name="Zhang H."/>
            <person name="O'Toole P.W."/>
        </authorList>
    </citation>
    <scope>NUCLEOTIDE SEQUENCE [LARGE SCALE GENOMIC DNA]</scope>
    <source>
        <strain evidence="9 10">DSM 23927</strain>
    </source>
</reference>
<feature type="transmembrane region" description="Helical" evidence="7">
    <location>
        <begin position="241"/>
        <end position="262"/>
    </location>
</feature>
<dbReference type="OrthoDB" id="9773683at2"/>
<dbReference type="InterPro" id="IPR035906">
    <property type="entry name" value="MetI-like_sf"/>
</dbReference>
<organism evidence="9 10">
    <name type="scientific">Lacticaseibacillus brantae DSM 23927</name>
    <dbReference type="NCBI Taxonomy" id="1423727"/>
    <lineage>
        <taxon>Bacteria</taxon>
        <taxon>Bacillati</taxon>
        <taxon>Bacillota</taxon>
        <taxon>Bacilli</taxon>
        <taxon>Lactobacillales</taxon>
        <taxon>Lactobacillaceae</taxon>
        <taxon>Lacticaseibacillus</taxon>
    </lineage>
</organism>
<evidence type="ECO:0000313" key="10">
    <source>
        <dbReference type="Proteomes" id="UP000051672"/>
    </source>
</evidence>
<evidence type="ECO:0000256" key="2">
    <source>
        <dbReference type="ARBA" id="ARBA00022448"/>
    </source>
</evidence>
<dbReference type="Proteomes" id="UP000051672">
    <property type="component" value="Unassembled WGS sequence"/>
</dbReference>
<dbReference type="CDD" id="cd06261">
    <property type="entry name" value="TM_PBP2"/>
    <property type="match status" value="1"/>
</dbReference>
<feature type="transmembrane region" description="Helical" evidence="7">
    <location>
        <begin position="99"/>
        <end position="120"/>
    </location>
</feature>
<evidence type="ECO:0000256" key="3">
    <source>
        <dbReference type="ARBA" id="ARBA00022475"/>
    </source>
</evidence>
<dbReference type="InterPro" id="IPR000515">
    <property type="entry name" value="MetI-like"/>
</dbReference>
<dbReference type="Pfam" id="PF19300">
    <property type="entry name" value="BPD_transp_1_N"/>
    <property type="match status" value="1"/>
</dbReference>
<dbReference type="AlphaFoldDB" id="A0A0R2B153"/>
<feature type="transmembrane region" description="Helical" evidence="7">
    <location>
        <begin position="183"/>
        <end position="205"/>
    </location>
</feature>
<feature type="domain" description="ABC transmembrane type-1" evidence="8">
    <location>
        <begin position="95"/>
        <end position="305"/>
    </location>
</feature>
<evidence type="ECO:0000256" key="7">
    <source>
        <dbReference type="RuleBase" id="RU363032"/>
    </source>
</evidence>
<keyword evidence="2 7" id="KW-0813">Transport</keyword>
<dbReference type="EMBL" id="AYZQ01000001">
    <property type="protein sequence ID" value="KRM72794.1"/>
    <property type="molecule type" value="Genomic_DNA"/>
</dbReference>
<dbReference type="GO" id="GO:0005886">
    <property type="term" value="C:plasma membrane"/>
    <property type="evidence" value="ECO:0007669"/>
    <property type="project" value="UniProtKB-SubCell"/>
</dbReference>
<keyword evidence="5 7" id="KW-1133">Transmembrane helix</keyword>
<keyword evidence="4 7" id="KW-0812">Transmembrane</keyword>
<keyword evidence="3" id="KW-1003">Cell membrane</keyword>
<dbReference type="PROSITE" id="PS50928">
    <property type="entry name" value="ABC_TM1"/>
    <property type="match status" value="1"/>
</dbReference>
<feature type="transmembrane region" description="Helical" evidence="7">
    <location>
        <begin position="9"/>
        <end position="27"/>
    </location>
</feature>
<dbReference type="RefSeq" id="WP_057893806.1">
    <property type="nucleotide sequence ID" value="NZ_AYZQ01000001.1"/>
</dbReference>
<dbReference type="Pfam" id="PF00528">
    <property type="entry name" value="BPD_transp_1"/>
    <property type="match status" value="1"/>
</dbReference>
<dbReference type="InterPro" id="IPR045621">
    <property type="entry name" value="BPD_transp_1_N"/>
</dbReference>
<feature type="transmembrane region" description="Helical" evidence="7">
    <location>
        <begin position="292"/>
        <end position="312"/>
    </location>
</feature>
<accession>A0A0R2B153</accession>